<keyword evidence="3" id="KW-0732">Signal</keyword>
<dbReference type="EMBL" id="JACGCM010000750">
    <property type="protein sequence ID" value="KAF6167377.1"/>
    <property type="molecule type" value="Genomic_DNA"/>
</dbReference>
<dbReference type="InterPro" id="IPR000719">
    <property type="entry name" value="Prot_kinase_dom"/>
</dbReference>
<evidence type="ECO:0000256" key="1">
    <source>
        <dbReference type="ARBA" id="ARBA00004167"/>
    </source>
</evidence>
<dbReference type="GO" id="GO:0004672">
    <property type="term" value="F:protein kinase activity"/>
    <property type="evidence" value="ECO:0007669"/>
    <property type="project" value="InterPro"/>
</dbReference>
<gene>
    <name evidence="7" type="ORF">GIB67_020683</name>
</gene>
<evidence type="ECO:0000256" key="3">
    <source>
        <dbReference type="ARBA" id="ARBA00022729"/>
    </source>
</evidence>
<dbReference type="PANTHER" id="PTHR47974:SF19">
    <property type="entry name" value="RECEPTOR-LIKE SERINE_THREONINE-PROTEIN KINASE"/>
    <property type="match status" value="1"/>
</dbReference>
<dbReference type="AlphaFoldDB" id="A0A7J7NJM4"/>
<protein>
    <recommendedName>
        <fullName evidence="6">Protein kinase domain-containing protein</fullName>
    </recommendedName>
</protein>
<keyword evidence="4" id="KW-1133">Transmembrane helix</keyword>
<keyword evidence="8" id="KW-1185">Reference proteome</keyword>
<evidence type="ECO:0000256" key="2">
    <source>
        <dbReference type="ARBA" id="ARBA00022692"/>
    </source>
</evidence>
<organism evidence="7 8">
    <name type="scientific">Kingdonia uniflora</name>
    <dbReference type="NCBI Taxonomy" id="39325"/>
    <lineage>
        <taxon>Eukaryota</taxon>
        <taxon>Viridiplantae</taxon>
        <taxon>Streptophyta</taxon>
        <taxon>Embryophyta</taxon>
        <taxon>Tracheophyta</taxon>
        <taxon>Spermatophyta</taxon>
        <taxon>Magnoliopsida</taxon>
        <taxon>Ranunculales</taxon>
        <taxon>Circaeasteraceae</taxon>
        <taxon>Kingdonia</taxon>
    </lineage>
</organism>
<dbReference type="Gene3D" id="3.30.200.20">
    <property type="entry name" value="Phosphorylase Kinase, domain 1"/>
    <property type="match status" value="1"/>
</dbReference>
<dbReference type="Gene3D" id="1.10.510.10">
    <property type="entry name" value="Transferase(Phosphotransferase) domain 1"/>
    <property type="match status" value="1"/>
</dbReference>
<reference evidence="7 8" key="1">
    <citation type="journal article" date="2020" name="IScience">
        <title>Genome Sequencing of the Endangered Kingdonia uniflora (Circaeasteraceae, Ranunculales) Reveals Potential Mechanisms of Evolutionary Specialization.</title>
        <authorList>
            <person name="Sun Y."/>
            <person name="Deng T."/>
            <person name="Zhang A."/>
            <person name="Moore M.J."/>
            <person name="Landis J.B."/>
            <person name="Lin N."/>
            <person name="Zhang H."/>
            <person name="Zhang X."/>
            <person name="Huang J."/>
            <person name="Zhang X."/>
            <person name="Sun H."/>
            <person name="Wang H."/>
        </authorList>
    </citation>
    <scope>NUCLEOTIDE SEQUENCE [LARGE SCALE GENOMIC DNA]</scope>
    <source>
        <strain evidence="7">TB1705</strain>
        <tissue evidence="7">Leaf</tissue>
    </source>
</reference>
<dbReference type="Proteomes" id="UP000541444">
    <property type="component" value="Unassembled WGS sequence"/>
</dbReference>
<accession>A0A7J7NJM4</accession>
<dbReference type="PROSITE" id="PS50011">
    <property type="entry name" value="PROTEIN_KINASE_DOM"/>
    <property type="match status" value="1"/>
</dbReference>
<keyword evidence="5" id="KW-0472">Membrane</keyword>
<comment type="subcellular location">
    <subcellularLocation>
        <location evidence="1">Membrane</location>
        <topology evidence="1">Single-pass membrane protein</topology>
    </subcellularLocation>
</comment>
<proteinExistence type="predicted"/>
<evidence type="ECO:0000259" key="6">
    <source>
        <dbReference type="PROSITE" id="PS50011"/>
    </source>
</evidence>
<keyword evidence="2" id="KW-0812">Transmembrane</keyword>
<name>A0A7J7NJM4_9MAGN</name>
<dbReference type="InterPro" id="IPR011009">
    <property type="entry name" value="Kinase-like_dom_sf"/>
</dbReference>
<dbReference type="PANTHER" id="PTHR47974">
    <property type="entry name" value="OS07G0415500 PROTEIN"/>
    <property type="match status" value="1"/>
</dbReference>
<dbReference type="GO" id="GO:0016020">
    <property type="term" value="C:membrane"/>
    <property type="evidence" value="ECO:0007669"/>
    <property type="project" value="UniProtKB-SubCell"/>
</dbReference>
<dbReference type="InterPro" id="IPR001245">
    <property type="entry name" value="Ser-Thr/Tyr_kinase_cat_dom"/>
</dbReference>
<sequence length="346" mass="38007">MATSVAHLKPFSLTLAAVIRSVLLMALTVWRKSILAALPVSISMVWRERCSTLIIMTKGLEWGKRTCYVSQSINEIPSGRGHWLDSGKRAGNFSCRGPTMHDRMRGGSMGSRVMRPSVRRVFGVALPGTFPSRAAFGVSGEAKVRVSGVLCGMDAKMDGASRGNSRGSILDTMIDQGYVQNEKEIYFTYTVDDSSVLTRYVVEYGQAVGVHGTVIYIRLATSNLPAFKGEGCFGSIFKGALSDSSPIAVKMLEGFRQGEKELQVEVSTLGIVQYVNLVGQRGSCSEGTKRLLVYDYMPFGSLDIHLFGKNSKTLEWKIRYQIVLGTARGVAYLHEEYINCIIHCDI</sequence>
<dbReference type="SUPFAM" id="SSF56112">
    <property type="entry name" value="Protein kinase-like (PK-like)"/>
    <property type="match status" value="1"/>
</dbReference>
<evidence type="ECO:0000313" key="8">
    <source>
        <dbReference type="Proteomes" id="UP000541444"/>
    </source>
</evidence>
<comment type="caution">
    <text evidence="7">The sequence shown here is derived from an EMBL/GenBank/DDBJ whole genome shotgun (WGS) entry which is preliminary data.</text>
</comment>
<evidence type="ECO:0000256" key="5">
    <source>
        <dbReference type="ARBA" id="ARBA00023136"/>
    </source>
</evidence>
<feature type="domain" description="Protein kinase" evidence="6">
    <location>
        <begin position="222"/>
        <end position="346"/>
    </location>
</feature>
<evidence type="ECO:0000313" key="7">
    <source>
        <dbReference type="EMBL" id="KAF6167377.1"/>
    </source>
</evidence>
<dbReference type="GO" id="GO:0005524">
    <property type="term" value="F:ATP binding"/>
    <property type="evidence" value="ECO:0007669"/>
    <property type="project" value="InterPro"/>
</dbReference>
<dbReference type="Pfam" id="PF07714">
    <property type="entry name" value="PK_Tyr_Ser-Thr"/>
    <property type="match status" value="1"/>
</dbReference>
<evidence type="ECO:0000256" key="4">
    <source>
        <dbReference type="ARBA" id="ARBA00022989"/>
    </source>
</evidence>